<dbReference type="Ensembl" id="ENSOABT00000049732.2">
    <property type="protein sequence ID" value="ENSOABP00000048488.1"/>
    <property type="gene ID" value="ENSOABG00000021599.2"/>
</dbReference>
<name>A0A668VE32_OREAU</name>
<dbReference type="GO" id="GO:0005634">
    <property type="term" value="C:nucleus"/>
    <property type="evidence" value="ECO:0007669"/>
    <property type="project" value="TreeGrafter"/>
</dbReference>
<dbReference type="GO" id="GO:0016180">
    <property type="term" value="P:snRNA processing"/>
    <property type="evidence" value="ECO:0007669"/>
    <property type="project" value="TreeGrafter"/>
</dbReference>
<dbReference type="InterPro" id="IPR050698">
    <property type="entry name" value="MBL"/>
</dbReference>
<dbReference type="Proteomes" id="UP000472276">
    <property type="component" value="Unassembled WGS sequence"/>
</dbReference>
<sequence length="98" mass="10751">MPEIKVTPLGAGQDVGRSCILVSIGGKNIMLDCGMHMGYNDDRRFPDFSYITQNGRLTDFLDCVIIRPCPGSCYGSHQSGIRVCGLHRKCKQVCALSQ</sequence>
<keyword evidence="2" id="KW-1185">Reference proteome</keyword>
<dbReference type="SUPFAM" id="SSF56281">
    <property type="entry name" value="Metallo-hydrolase/oxidoreductase"/>
    <property type="match status" value="1"/>
</dbReference>
<proteinExistence type="predicted"/>
<dbReference type="PANTHER" id="PTHR11203">
    <property type="entry name" value="CLEAVAGE AND POLYADENYLATION SPECIFICITY FACTOR FAMILY MEMBER"/>
    <property type="match status" value="1"/>
</dbReference>
<dbReference type="GO" id="GO:0004521">
    <property type="term" value="F:RNA endonuclease activity"/>
    <property type="evidence" value="ECO:0007669"/>
    <property type="project" value="TreeGrafter"/>
</dbReference>
<evidence type="ECO:0000313" key="2">
    <source>
        <dbReference type="Proteomes" id="UP000472276"/>
    </source>
</evidence>
<protein>
    <recommendedName>
        <fullName evidence="3">INTS11</fullName>
    </recommendedName>
</protein>
<accession>A0A668VE32</accession>
<reference evidence="1" key="2">
    <citation type="submission" date="2025-09" db="UniProtKB">
        <authorList>
            <consortium name="Ensembl"/>
        </authorList>
    </citation>
    <scope>IDENTIFICATION</scope>
</reference>
<dbReference type="AlphaFoldDB" id="A0A668VE32"/>
<organism evidence="1 2">
    <name type="scientific">Oreochromis aureus</name>
    <name type="common">Israeli tilapia</name>
    <name type="synonym">Chromis aureus</name>
    <dbReference type="NCBI Taxonomy" id="47969"/>
    <lineage>
        <taxon>Eukaryota</taxon>
        <taxon>Metazoa</taxon>
        <taxon>Chordata</taxon>
        <taxon>Craniata</taxon>
        <taxon>Vertebrata</taxon>
        <taxon>Euteleostomi</taxon>
        <taxon>Actinopterygii</taxon>
        <taxon>Neopterygii</taxon>
        <taxon>Teleostei</taxon>
        <taxon>Neoteleostei</taxon>
        <taxon>Acanthomorphata</taxon>
        <taxon>Ovalentaria</taxon>
        <taxon>Cichlomorphae</taxon>
        <taxon>Cichliformes</taxon>
        <taxon>Cichlidae</taxon>
        <taxon>African cichlids</taxon>
        <taxon>Pseudocrenilabrinae</taxon>
        <taxon>Oreochromini</taxon>
        <taxon>Oreochromis</taxon>
    </lineage>
</organism>
<evidence type="ECO:0008006" key="3">
    <source>
        <dbReference type="Google" id="ProtNLM"/>
    </source>
</evidence>
<dbReference type="Gene3D" id="3.60.15.10">
    <property type="entry name" value="Ribonuclease Z/Hydroxyacylglutathione hydrolase-like"/>
    <property type="match status" value="1"/>
</dbReference>
<gene>
    <name evidence="1" type="primary">INTS11</name>
</gene>
<reference evidence="1" key="1">
    <citation type="submission" date="2025-08" db="UniProtKB">
        <authorList>
            <consortium name="Ensembl"/>
        </authorList>
    </citation>
    <scope>IDENTIFICATION</scope>
</reference>
<evidence type="ECO:0000313" key="1">
    <source>
        <dbReference type="Ensembl" id="ENSOABP00000048488.1"/>
    </source>
</evidence>
<dbReference type="InterPro" id="IPR036866">
    <property type="entry name" value="RibonucZ/Hydroxyglut_hydro"/>
</dbReference>
<dbReference type="PANTHER" id="PTHR11203:SF37">
    <property type="entry name" value="INTEGRATOR COMPLEX SUBUNIT 11"/>
    <property type="match status" value="1"/>
</dbReference>